<keyword evidence="1" id="KW-1133">Transmembrane helix</keyword>
<name>A0A926Q3X5_9FLAO</name>
<dbReference type="Proteomes" id="UP000653730">
    <property type="component" value="Unassembled WGS sequence"/>
</dbReference>
<accession>A0A926Q3X5</accession>
<keyword evidence="1" id="KW-0472">Membrane</keyword>
<sequence length="96" mass="10996">MSIILSIWTFYKKLILPLASIAILTGILGLSATGSFSFKWSGLAYFLLTPLFHYFIYEVRNKNEYYFYFNLGLNKPVLWASTISISLFIALILSLI</sequence>
<keyword evidence="3" id="KW-1185">Reference proteome</keyword>
<gene>
    <name evidence="2" type="ORF">IBL28_09690</name>
</gene>
<proteinExistence type="predicted"/>
<protein>
    <submittedName>
        <fullName evidence="2">Uncharacterized protein</fullName>
    </submittedName>
</protein>
<dbReference type="AlphaFoldDB" id="A0A926Q3X5"/>
<feature type="transmembrane region" description="Helical" evidence="1">
    <location>
        <begin position="77"/>
        <end position="95"/>
    </location>
</feature>
<feature type="transmembrane region" description="Helical" evidence="1">
    <location>
        <begin position="40"/>
        <end position="57"/>
    </location>
</feature>
<evidence type="ECO:0000313" key="3">
    <source>
        <dbReference type="Proteomes" id="UP000653730"/>
    </source>
</evidence>
<evidence type="ECO:0000256" key="1">
    <source>
        <dbReference type="SAM" id="Phobius"/>
    </source>
</evidence>
<feature type="transmembrane region" description="Helical" evidence="1">
    <location>
        <begin position="14"/>
        <end position="33"/>
    </location>
</feature>
<dbReference type="RefSeq" id="WP_187965388.1">
    <property type="nucleotide sequence ID" value="NZ_JACVDC010000023.1"/>
</dbReference>
<keyword evidence="1" id="KW-0812">Transmembrane</keyword>
<dbReference type="EMBL" id="JACVDC010000023">
    <property type="protein sequence ID" value="MBC9796240.1"/>
    <property type="molecule type" value="Genomic_DNA"/>
</dbReference>
<evidence type="ECO:0000313" key="2">
    <source>
        <dbReference type="EMBL" id="MBC9796240.1"/>
    </source>
</evidence>
<organism evidence="2 3">
    <name type="scientific">Sinomicrobium weinanense</name>
    <dbReference type="NCBI Taxonomy" id="2842200"/>
    <lineage>
        <taxon>Bacteria</taxon>
        <taxon>Pseudomonadati</taxon>
        <taxon>Bacteroidota</taxon>
        <taxon>Flavobacteriia</taxon>
        <taxon>Flavobacteriales</taxon>
        <taxon>Flavobacteriaceae</taxon>
        <taxon>Sinomicrobium</taxon>
    </lineage>
</organism>
<reference evidence="2 3" key="1">
    <citation type="submission" date="2020-09" db="EMBL/GenBank/DDBJ databases">
        <title>Sinomicrobium weinanense sp. nov., a halophilic bacteria isolated from saline-alkali soil.</title>
        <authorList>
            <person name="Wu P."/>
            <person name="Ren H."/>
            <person name="Mei Y."/>
            <person name="Liang Y."/>
            <person name="Chen Z."/>
        </authorList>
    </citation>
    <scope>NUCLEOTIDE SEQUENCE [LARGE SCALE GENOMIC DNA]</scope>
    <source>
        <strain evidence="2 3">FJxs</strain>
    </source>
</reference>
<comment type="caution">
    <text evidence="2">The sequence shown here is derived from an EMBL/GenBank/DDBJ whole genome shotgun (WGS) entry which is preliminary data.</text>
</comment>